<name>A0A1Q8ZMX0_9HYPH</name>
<dbReference type="Proteomes" id="UP000186894">
    <property type="component" value="Unassembled WGS sequence"/>
</dbReference>
<sequence length="157" mass="17469">MALLIKPFTYLQIRLWPAVHINHRRVEANMFDHWNRGVTMKKQILGTGLAFQLLAMPCFAQTSNVGPSNTQIVQMGAQMYAAAELCLHYSRSNLEDVKQKQRKASEGLGVSATDFDLLFDQSYQDTVTKITALSASQKAQMCQKMNSIANGAAMKSP</sequence>
<protein>
    <submittedName>
        <fullName evidence="1">Uncharacterized protein</fullName>
    </submittedName>
</protein>
<evidence type="ECO:0000313" key="1">
    <source>
        <dbReference type="EMBL" id="OLP43067.1"/>
    </source>
</evidence>
<reference evidence="1 2" key="1">
    <citation type="submission" date="2016-09" db="EMBL/GenBank/DDBJ databases">
        <title>Rhizobium oryziradicis sp. nov., isolated from the root of rice.</title>
        <authorList>
            <person name="Zhao J."/>
            <person name="Zhang X."/>
        </authorList>
    </citation>
    <scope>NUCLEOTIDE SEQUENCE [LARGE SCALE GENOMIC DNA]</scope>
    <source>
        <strain evidence="1 2">N19</strain>
    </source>
</reference>
<proteinExistence type="predicted"/>
<keyword evidence="2" id="KW-1185">Reference proteome</keyword>
<gene>
    <name evidence="1" type="ORF">BJF95_19185</name>
</gene>
<dbReference type="EMBL" id="MKIM01000028">
    <property type="protein sequence ID" value="OLP43067.1"/>
    <property type="molecule type" value="Genomic_DNA"/>
</dbReference>
<organism evidence="1 2">
    <name type="scientific">Rhizobium oryziradicis</name>
    <dbReference type="NCBI Taxonomy" id="1867956"/>
    <lineage>
        <taxon>Bacteria</taxon>
        <taxon>Pseudomonadati</taxon>
        <taxon>Pseudomonadota</taxon>
        <taxon>Alphaproteobacteria</taxon>
        <taxon>Hyphomicrobiales</taxon>
        <taxon>Rhizobiaceae</taxon>
        <taxon>Rhizobium/Agrobacterium group</taxon>
        <taxon>Rhizobium</taxon>
    </lineage>
</organism>
<evidence type="ECO:0000313" key="2">
    <source>
        <dbReference type="Proteomes" id="UP000186894"/>
    </source>
</evidence>
<accession>A0A1Q8ZMX0</accession>
<comment type="caution">
    <text evidence="1">The sequence shown here is derived from an EMBL/GenBank/DDBJ whole genome shotgun (WGS) entry which is preliminary data.</text>
</comment>
<dbReference type="STRING" id="1867956.BJF95_19185"/>
<dbReference type="AlphaFoldDB" id="A0A1Q8ZMX0"/>